<feature type="domain" description="Inhibitor I9" evidence="8">
    <location>
        <begin position="72"/>
        <end position="152"/>
    </location>
</feature>
<protein>
    <submittedName>
        <fullName evidence="9">S8 family serine peptidase</fullName>
    </submittedName>
</protein>
<evidence type="ECO:0000256" key="6">
    <source>
        <dbReference type="SAM" id="MobiDB-lite"/>
    </source>
</evidence>
<name>A0A563EH39_9PSEU</name>
<evidence type="ECO:0000313" key="10">
    <source>
        <dbReference type="Proteomes" id="UP000316639"/>
    </source>
</evidence>
<dbReference type="OrthoDB" id="3403864at2"/>
<dbReference type="InterPro" id="IPR037045">
    <property type="entry name" value="S8pro/Inhibitor_I9_sf"/>
</dbReference>
<keyword evidence="2" id="KW-0645">Protease</keyword>
<dbReference type="PROSITE" id="PS51892">
    <property type="entry name" value="SUBTILASE"/>
    <property type="match status" value="1"/>
</dbReference>
<dbReference type="PANTHER" id="PTHR43806">
    <property type="entry name" value="PEPTIDASE S8"/>
    <property type="match status" value="1"/>
</dbReference>
<dbReference type="InterPro" id="IPR036852">
    <property type="entry name" value="Peptidase_S8/S53_dom_sf"/>
</dbReference>
<dbReference type="PANTHER" id="PTHR43806:SF11">
    <property type="entry name" value="CEREVISIN-RELATED"/>
    <property type="match status" value="1"/>
</dbReference>
<accession>A0A563EH39</accession>
<comment type="caution">
    <text evidence="5">Lacks conserved residue(s) required for the propagation of feature annotation.</text>
</comment>
<evidence type="ECO:0000256" key="3">
    <source>
        <dbReference type="ARBA" id="ARBA00022801"/>
    </source>
</evidence>
<evidence type="ECO:0000256" key="2">
    <source>
        <dbReference type="ARBA" id="ARBA00022670"/>
    </source>
</evidence>
<proteinExistence type="inferred from homology"/>
<dbReference type="Proteomes" id="UP000316639">
    <property type="component" value="Unassembled WGS sequence"/>
</dbReference>
<dbReference type="InterPro" id="IPR015500">
    <property type="entry name" value="Peptidase_S8_subtilisin-rel"/>
</dbReference>
<dbReference type="PRINTS" id="PR00723">
    <property type="entry name" value="SUBTILISIN"/>
</dbReference>
<evidence type="ECO:0000259" key="8">
    <source>
        <dbReference type="Pfam" id="PF05922"/>
    </source>
</evidence>
<comment type="caution">
    <text evidence="9">The sequence shown here is derived from an EMBL/GenBank/DDBJ whole genome shotgun (WGS) entry which is preliminary data.</text>
</comment>
<feature type="domain" description="Peptidase S8/S53" evidence="7">
    <location>
        <begin position="208"/>
        <end position="523"/>
    </location>
</feature>
<evidence type="ECO:0000313" key="9">
    <source>
        <dbReference type="EMBL" id="TWP45625.1"/>
    </source>
</evidence>
<keyword evidence="4" id="KW-0720">Serine protease</keyword>
<comment type="similarity">
    <text evidence="1 5">Belongs to the peptidase S8 family.</text>
</comment>
<reference evidence="9 10" key="1">
    <citation type="submission" date="2019-07" db="EMBL/GenBank/DDBJ databases">
        <title>Lentzea xizangensis sp. nov., isolated from Qinghai-Tibetan Plateau Soils.</title>
        <authorList>
            <person name="Huang J."/>
        </authorList>
    </citation>
    <scope>NUCLEOTIDE SEQUENCE [LARGE SCALE GENOMIC DNA]</scope>
    <source>
        <strain evidence="9 10">FXJ1.1311</strain>
    </source>
</reference>
<evidence type="ECO:0000256" key="5">
    <source>
        <dbReference type="PROSITE-ProRule" id="PRU01240"/>
    </source>
</evidence>
<dbReference type="EMBL" id="VOBR01000040">
    <property type="protein sequence ID" value="TWP45625.1"/>
    <property type="molecule type" value="Genomic_DNA"/>
</dbReference>
<gene>
    <name evidence="9" type="ORF">FKR81_38940</name>
</gene>
<dbReference type="InterPro" id="IPR023828">
    <property type="entry name" value="Peptidase_S8_Ser-AS"/>
</dbReference>
<keyword evidence="3" id="KW-0378">Hydrolase</keyword>
<evidence type="ECO:0000256" key="1">
    <source>
        <dbReference type="ARBA" id="ARBA00011073"/>
    </source>
</evidence>
<sequence length="1134" mass="118170">MDRASTFEGTAALGSPAQLPDTGRDSMWGGMSVRQFGVRLAAATLLITSLAAPPSALAASGIDESDGSAQSVIVVMRDQHDEVPATPSGAPRRKALLEADQQPVLEIARRAGAQNLQKFSVVNGFAASMTPVAQERLAADPRVLAVVPDRVITRPGTVEPRTRGAAAPDQRVCPANPARPLLEPEALQLTHTAFEDRTVPQAQNLATGKGVKVAFLADGLDIDNPDLVRPDGSRVVVDYQDFTGDGVDAPTDGREAFGDAGAVAAQGRQTYDLADFAHPASPLPKGCTIRIRGIAPGASLVALKVSSAQGATTSQIVQGIEYAITVARVDVINESLGSHPVPDNQNDPIALANRAAVAAGITVAAASGDAGINGTVGAPAGDPRVISVGASTSLRTDAQLQRNLPGFRGGWVSDNVSAISSGGITERAEVIDLMAPGDTGWALCSPNVEMFAGCTDREDEPSPIQVFGGTSQSAPFAAAAAALVIEAYAATHRGAKPGPALIKQILTSTATDQNDPADRQGAGLLNTLRAVLAAQSIQDGHGTPQPHGDNLLVDRTQLSVTAPQGTQGTVPLRVTNLGANTQTVAARNRVLNRTVSDERGTVTLDARAPGTPTWTDGFGVRRAFVTRTFTVPRGAAHLDASIAFAPPEPRSVTLRLLDPDGRIVGDSSPQGPTGFDHVDAHNPAPGRWTAIFDAIAAADGFRGPVDFGFRTSAYGTIGMVTPTALTLRPGESGTFHVTADLPDRAGDLSAAVQLDSAQRRLAVPLTLRGLITTSDGNGTFSGTLTGGNGREEGPAQATRYRFDVPPGLRDFGINVKLSGDPNQQVFGFLESPDGQLLSQQSNVTAIDPEGNPIFIRELQEFRRDPAPGRWTFTVWVFNPVAGTAISQNFTGTLRFNLVEASATGLPTSPGTVLPAGQPRLARVTVRNTGIAPQPFFVDARSTTTGDLRLVTEDDETDVPIPQDDALDYQVPPLTTRLTATAASTRPAHVGLFSITGQPEVLGRPNAQNLATATVTAVEVQPGPWSAATSLIGPFPPGGAPPATSDFRAVARTQLFDDAVTSSTGNVWLAAVRPDPPKFTPLVLDPGETGTIAVTITPRGPRGTVVSGVLYLDDFNEFSQTGDELKALPYTYTIG</sequence>
<dbReference type="GO" id="GO:0006508">
    <property type="term" value="P:proteolysis"/>
    <property type="evidence" value="ECO:0007669"/>
    <property type="project" value="UniProtKB-KW"/>
</dbReference>
<dbReference type="InterPro" id="IPR000209">
    <property type="entry name" value="Peptidase_S8/S53_dom"/>
</dbReference>
<dbReference type="SUPFAM" id="SSF52743">
    <property type="entry name" value="Subtilisin-like"/>
    <property type="match status" value="1"/>
</dbReference>
<feature type="region of interest" description="Disordered" evidence="6">
    <location>
        <begin position="1"/>
        <end position="26"/>
    </location>
</feature>
<dbReference type="InterPro" id="IPR050131">
    <property type="entry name" value="Peptidase_S8_subtilisin-like"/>
</dbReference>
<evidence type="ECO:0000259" key="7">
    <source>
        <dbReference type="Pfam" id="PF00082"/>
    </source>
</evidence>
<keyword evidence="10" id="KW-1185">Reference proteome</keyword>
<dbReference type="Pfam" id="PF05922">
    <property type="entry name" value="Inhibitor_I9"/>
    <property type="match status" value="1"/>
</dbReference>
<evidence type="ECO:0000256" key="4">
    <source>
        <dbReference type="ARBA" id="ARBA00022825"/>
    </source>
</evidence>
<dbReference type="AlphaFoldDB" id="A0A563EH39"/>
<dbReference type="Gene3D" id="3.40.50.200">
    <property type="entry name" value="Peptidase S8/S53 domain"/>
    <property type="match status" value="1"/>
</dbReference>
<dbReference type="InterPro" id="IPR010259">
    <property type="entry name" value="S8pro/Inhibitor_I9"/>
</dbReference>
<dbReference type="Gene3D" id="3.30.70.80">
    <property type="entry name" value="Peptidase S8 propeptide/proteinase inhibitor I9"/>
    <property type="match status" value="1"/>
</dbReference>
<dbReference type="Pfam" id="PF00082">
    <property type="entry name" value="Peptidase_S8"/>
    <property type="match status" value="1"/>
</dbReference>
<dbReference type="PROSITE" id="PS00138">
    <property type="entry name" value="SUBTILASE_SER"/>
    <property type="match status" value="1"/>
</dbReference>
<dbReference type="GO" id="GO:0004252">
    <property type="term" value="F:serine-type endopeptidase activity"/>
    <property type="evidence" value="ECO:0007669"/>
    <property type="project" value="InterPro"/>
</dbReference>
<organism evidence="9 10">
    <name type="scientific">Lentzea tibetensis</name>
    <dbReference type="NCBI Taxonomy" id="2591470"/>
    <lineage>
        <taxon>Bacteria</taxon>
        <taxon>Bacillati</taxon>
        <taxon>Actinomycetota</taxon>
        <taxon>Actinomycetes</taxon>
        <taxon>Pseudonocardiales</taxon>
        <taxon>Pseudonocardiaceae</taxon>
        <taxon>Lentzea</taxon>
    </lineage>
</organism>